<dbReference type="Pfam" id="PF00027">
    <property type="entry name" value="cNMP_binding"/>
    <property type="match status" value="2"/>
</dbReference>
<feature type="transmembrane region" description="Helical" evidence="3">
    <location>
        <begin position="354"/>
        <end position="373"/>
    </location>
</feature>
<dbReference type="Gene3D" id="2.60.120.10">
    <property type="entry name" value="Jelly Rolls"/>
    <property type="match status" value="2"/>
</dbReference>
<dbReference type="SUPFAM" id="SSF51206">
    <property type="entry name" value="cAMP-binding domain-like"/>
    <property type="match status" value="2"/>
</dbReference>
<evidence type="ECO:0000259" key="4">
    <source>
        <dbReference type="PROSITE" id="PS50042"/>
    </source>
</evidence>
<dbReference type="RefSeq" id="WP_169503820.1">
    <property type="nucleotide sequence ID" value="NZ_JABBPN010000003.1"/>
</dbReference>
<dbReference type="EMBL" id="JABBPN010000003">
    <property type="protein sequence ID" value="NMO95052.1"/>
    <property type="molecule type" value="Genomic_DNA"/>
</dbReference>
<feature type="transmembrane region" description="Helical" evidence="3">
    <location>
        <begin position="491"/>
        <end position="514"/>
    </location>
</feature>
<accession>A0A848M4L4</accession>
<dbReference type="InterPro" id="IPR000595">
    <property type="entry name" value="cNMP-bd_dom"/>
</dbReference>
<feature type="compositionally biased region" description="Polar residues" evidence="2">
    <location>
        <begin position="607"/>
        <end position="623"/>
    </location>
</feature>
<evidence type="ECO:0000313" key="5">
    <source>
        <dbReference type="EMBL" id="NMO95052.1"/>
    </source>
</evidence>
<dbReference type="GO" id="GO:0008233">
    <property type="term" value="F:peptidase activity"/>
    <property type="evidence" value="ECO:0007669"/>
    <property type="project" value="InterPro"/>
</dbReference>
<feature type="transmembrane region" description="Helical" evidence="3">
    <location>
        <begin position="534"/>
        <end position="556"/>
    </location>
</feature>
<keyword evidence="3" id="KW-0472">Membrane</keyword>
<dbReference type="GO" id="GO:0005829">
    <property type="term" value="C:cytosol"/>
    <property type="evidence" value="ECO:0007669"/>
    <property type="project" value="TreeGrafter"/>
</dbReference>
<feature type="transmembrane region" description="Helical" evidence="3">
    <location>
        <begin position="424"/>
        <end position="444"/>
    </location>
</feature>
<keyword evidence="3" id="KW-1133">Transmembrane helix</keyword>
<proteinExistence type="predicted"/>
<dbReference type="AlphaFoldDB" id="A0A848M4L4"/>
<feature type="compositionally biased region" description="Basic and acidic residues" evidence="2">
    <location>
        <begin position="595"/>
        <end position="605"/>
    </location>
</feature>
<dbReference type="PROSITE" id="PS50042">
    <property type="entry name" value="CNMP_BINDING_3"/>
    <property type="match status" value="2"/>
</dbReference>
<feature type="transmembrane region" description="Helical" evidence="3">
    <location>
        <begin position="456"/>
        <end position="479"/>
    </location>
</feature>
<dbReference type="Proteomes" id="UP000565468">
    <property type="component" value="Unassembled WGS sequence"/>
</dbReference>
<keyword evidence="6" id="KW-1185">Reference proteome</keyword>
<feature type="domain" description="Cyclic nucleotide-binding" evidence="4">
    <location>
        <begin position="16"/>
        <end position="118"/>
    </location>
</feature>
<feature type="transmembrane region" description="Helical" evidence="3">
    <location>
        <begin position="562"/>
        <end position="580"/>
    </location>
</feature>
<dbReference type="InterPro" id="IPR014710">
    <property type="entry name" value="RmlC-like_jellyroll"/>
</dbReference>
<keyword evidence="1" id="KW-0010">Activator</keyword>
<reference evidence="5 6" key="1">
    <citation type="submission" date="2020-04" db="EMBL/GenBank/DDBJ databases">
        <title>Paenibacillus algicola sp. nov., a novel marine bacterium producing alginate lyase.</title>
        <authorList>
            <person name="Huang H."/>
        </authorList>
    </citation>
    <scope>NUCLEOTIDE SEQUENCE [LARGE SCALE GENOMIC DNA]</scope>
    <source>
        <strain evidence="5 6">L7-75</strain>
    </source>
</reference>
<sequence length="653" mass="70744">MSTAESAVQFLQGHPLFRGVPESELLAAAGSMHEERFEAGSYLIEEGSYGSSCYFIKSGEVRITSRNLIGDSVTLDRLGEGALIGEVALFLEEKRTSSVQAIGGVTALRLEQNAFSRLAAASPMFHESLSFSARIRTMHAMLSKASIWAAIPNAELRGLAEVTVRRKVYKDDTILEEGVKSDRFYMISEGRFEVRSGRRKKQIFKAGDYFGEMDLLTGEAHTGTVKALESGELMVMGRDEFHFVLQQYEPVRRQFYEVLDIRRPDLLTPEVQAKLHFSAEESSSGGASHPTGVSEAAAAVTDGAAESASEQSRTAAVSNAAPARDRWMDIVLWLGGLFVLFTILAVWIRQPVWIFGALLTGGFLGPVTFVAYIRGSQLLGFRPARLALVFGVSALTTVPGAWVLERYLLQDPGLSGTAASTWRMVLTIAVVEEILKLAVCLVFLRGRTGRFLMDAIVFGAAAGMGFAALESILYGWTYLQQGAAPGMLAVLWVRALLSPFGHGTWTAIAAAGIWYGMSRRGDKQETSGSGRGKLVLVMLGILLSILLHSVWNYPYANGGGKLIGMVSVGVAGIALLYLLLRIGAKEEIERLGAVNPERHTEHRLQDTVGNQPAEGTSTSNASGKSLVCDSCRTVSPPASRYCARCGQALQLKR</sequence>
<dbReference type="Pfam" id="PF13367">
    <property type="entry name" value="PrsW-protease"/>
    <property type="match status" value="1"/>
</dbReference>
<organism evidence="5 6">
    <name type="scientific">Paenibacillus lemnae</name>
    <dbReference type="NCBI Taxonomy" id="1330551"/>
    <lineage>
        <taxon>Bacteria</taxon>
        <taxon>Bacillati</taxon>
        <taxon>Bacillota</taxon>
        <taxon>Bacilli</taxon>
        <taxon>Bacillales</taxon>
        <taxon>Paenibacillaceae</taxon>
        <taxon>Paenibacillus</taxon>
    </lineage>
</organism>
<comment type="caution">
    <text evidence="5">The sequence shown here is derived from an EMBL/GenBank/DDBJ whole genome shotgun (WGS) entry which is preliminary data.</text>
</comment>
<dbReference type="CDD" id="cd00038">
    <property type="entry name" value="CAP_ED"/>
    <property type="match status" value="2"/>
</dbReference>
<evidence type="ECO:0000256" key="3">
    <source>
        <dbReference type="SAM" id="Phobius"/>
    </source>
</evidence>
<dbReference type="SMART" id="SM00100">
    <property type="entry name" value="cNMP"/>
    <property type="match status" value="2"/>
</dbReference>
<protein>
    <submittedName>
        <fullName evidence="5">Cyclic nucleotide-binding domain-containing protein</fullName>
    </submittedName>
</protein>
<dbReference type="GO" id="GO:0005952">
    <property type="term" value="C:cAMP-dependent protein kinase complex"/>
    <property type="evidence" value="ECO:0007669"/>
    <property type="project" value="InterPro"/>
</dbReference>
<dbReference type="PANTHER" id="PTHR11635">
    <property type="entry name" value="CAMP-DEPENDENT PROTEIN KINASE REGULATORY CHAIN"/>
    <property type="match status" value="1"/>
</dbReference>
<name>A0A848M4L4_PAELE</name>
<evidence type="ECO:0000256" key="2">
    <source>
        <dbReference type="SAM" id="MobiDB-lite"/>
    </source>
</evidence>
<dbReference type="PANTHER" id="PTHR11635:SF152">
    <property type="entry name" value="CAMP-DEPENDENT PROTEIN KINASE TYPE I REGULATORY SUBUNIT-RELATED"/>
    <property type="match status" value="1"/>
</dbReference>
<evidence type="ECO:0000256" key="1">
    <source>
        <dbReference type="ARBA" id="ARBA00023159"/>
    </source>
</evidence>
<keyword evidence="3" id="KW-0812">Transmembrane</keyword>
<dbReference type="InterPro" id="IPR018490">
    <property type="entry name" value="cNMP-bd_dom_sf"/>
</dbReference>
<feature type="transmembrane region" description="Helical" evidence="3">
    <location>
        <begin position="385"/>
        <end position="404"/>
    </location>
</feature>
<evidence type="ECO:0000313" key="6">
    <source>
        <dbReference type="Proteomes" id="UP000565468"/>
    </source>
</evidence>
<dbReference type="InterPro" id="IPR026898">
    <property type="entry name" value="PrsW"/>
</dbReference>
<feature type="transmembrane region" description="Helical" evidence="3">
    <location>
        <begin position="330"/>
        <end position="348"/>
    </location>
</feature>
<gene>
    <name evidence="5" type="ORF">HII30_04530</name>
</gene>
<feature type="region of interest" description="Disordered" evidence="2">
    <location>
        <begin position="595"/>
        <end position="625"/>
    </location>
</feature>
<feature type="domain" description="Cyclic nucleotide-binding" evidence="4">
    <location>
        <begin position="147"/>
        <end position="262"/>
    </location>
</feature>
<dbReference type="InterPro" id="IPR050503">
    <property type="entry name" value="cAMP-dep_PK_reg_su-like"/>
</dbReference>